<evidence type="ECO:0000313" key="3">
    <source>
        <dbReference type="Proteomes" id="UP001344447"/>
    </source>
</evidence>
<feature type="chain" id="PRO_5042933323" evidence="1">
    <location>
        <begin position="21"/>
        <end position="220"/>
    </location>
</feature>
<dbReference type="EMBL" id="JAVFKY010000003">
    <property type="protein sequence ID" value="KAK5579707.1"/>
    <property type="molecule type" value="Genomic_DNA"/>
</dbReference>
<name>A0AAN7TVE8_9MYCE</name>
<feature type="signal peptide" evidence="1">
    <location>
        <begin position="1"/>
        <end position="20"/>
    </location>
</feature>
<proteinExistence type="predicted"/>
<evidence type="ECO:0000256" key="1">
    <source>
        <dbReference type="SAM" id="SignalP"/>
    </source>
</evidence>
<dbReference type="Proteomes" id="UP001344447">
    <property type="component" value="Unassembled WGS sequence"/>
</dbReference>
<accession>A0AAN7TVE8</accession>
<protein>
    <submittedName>
        <fullName evidence="2">Uncharacterized protein</fullName>
    </submittedName>
</protein>
<dbReference type="AlphaFoldDB" id="A0AAN7TVE8"/>
<organism evidence="2 3">
    <name type="scientific">Dictyostelium firmibasis</name>
    <dbReference type="NCBI Taxonomy" id="79012"/>
    <lineage>
        <taxon>Eukaryota</taxon>
        <taxon>Amoebozoa</taxon>
        <taxon>Evosea</taxon>
        <taxon>Eumycetozoa</taxon>
        <taxon>Dictyostelia</taxon>
        <taxon>Dictyosteliales</taxon>
        <taxon>Dictyosteliaceae</taxon>
        <taxon>Dictyostelium</taxon>
    </lineage>
</organism>
<dbReference type="PANTHER" id="PTHR39523">
    <property type="entry name" value="TRANSMEMBRANE PROTEIN"/>
    <property type="match status" value="1"/>
</dbReference>
<comment type="caution">
    <text evidence="2">The sequence shown here is derived from an EMBL/GenBank/DDBJ whole genome shotgun (WGS) entry which is preliminary data.</text>
</comment>
<dbReference type="InterPro" id="IPR021837">
    <property type="entry name" value="CfaA/B/C"/>
</dbReference>
<sequence length="220" mass="24336">MKLILSLIILIITTIAFSNGIKINTDESISKTTAPISQFINFIPYDSDCKNPIPGIVFATIGGYYCVSNVTGDSDVLNAHFTDDTNEYVNLTSSNDGYCTESLASQIFKVGQCGYYEYSKTNYYVSISNGPNIPKNEYVMQDFGPMCGGTQSYWYFPSGTTTTDYFYNQTSTYTCEGSTPYVSVCNGIGAPRTPSNCVNLKNVQTCFYGYNSNPWNIYCS</sequence>
<keyword evidence="1" id="KW-0732">Signal</keyword>
<dbReference type="PANTHER" id="PTHR39523:SF1">
    <property type="entry name" value="TRANSMEMBRANE PROTEIN"/>
    <property type="match status" value="1"/>
</dbReference>
<keyword evidence="3" id="KW-1185">Reference proteome</keyword>
<gene>
    <name evidence="2" type="ORF">RB653_009393</name>
</gene>
<dbReference type="Pfam" id="PF11912">
    <property type="entry name" value="CfaA_B_C"/>
    <property type="match status" value="1"/>
</dbReference>
<evidence type="ECO:0000313" key="2">
    <source>
        <dbReference type="EMBL" id="KAK5579707.1"/>
    </source>
</evidence>
<reference evidence="2 3" key="1">
    <citation type="submission" date="2023-11" db="EMBL/GenBank/DDBJ databases">
        <title>Dfirmibasis_genome.</title>
        <authorList>
            <person name="Edelbroek B."/>
            <person name="Kjellin J."/>
            <person name="Jerlstrom-Hultqvist J."/>
            <person name="Soderbom F."/>
        </authorList>
    </citation>
    <scope>NUCLEOTIDE SEQUENCE [LARGE SCALE GENOMIC DNA]</scope>
    <source>
        <strain evidence="2 3">TNS-C-14</strain>
    </source>
</reference>